<gene>
    <name evidence="2" type="ORF">AT728_10360</name>
</gene>
<protein>
    <recommendedName>
        <fullName evidence="1">DUF397 domain-containing protein</fullName>
    </recommendedName>
</protein>
<dbReference type="Proteomes" id="UP000054804">
    <property type="component" value="Unassembled WGS sequence"/>
</dbReference>
<accession>A0A0W7X4P2</accession>
<evidence type="ECO:0000259" key="1">
    <source>
        <dbReference type="Pfam" id="PF04149"/>
    </source>
</evidence>
<dbReference type="InterPro" id="IPR007278">
    <property type="entry name" value="DUF397"/>
</dbReference>
<sequence length="92" mass="10128">MTPEWFKSSYSTADEPACVEVAWRKSSYSSDDGPDCVEVGWRKSSHSTDDGPACLEVATTLSSVCIRDSKTPEARHLTVTASSWVSFLEHVK</sequence>
<dbReference type="AlphaFoldDB" id="A0A0W7X4P2"/>
<dbReference type="EMBL" id="LOCL01000033">
    <property type="protein sequence ID" value="KUF17780.1"/>
    <property type="molecule type" value="Genomic_DNA"/>
</dbReference>
<feature type="domain" description="DUF397" evidence="1">
    <location>
        <begin position="4"/>
        <end position="21"/>
    </location>
</feature>
<feature type="domain" description="DUF397" evidence="1">
    <location>
        <begin position="22"/>
        <end position="39"/>
    </location>
</feature>
<feature type="domain" description="DUF397" evidence="1">
    <location>
        <begin position="40"/>
        <end position="92"/>
    </location>
</feature>
<dbReference type="OrthoDB" id="4562195at2"/>
<dbReference type="STRING" id="1765722.AT728_10360"/>
<dbReference type="RefSeq" id="WP_058848217.1">
    <property type="nucleotide sequence ID" value="NZ_LOCL01000033.1"/>
</dbReference>
<proteinExistence type="predicted"/>
<organism evidence="2 3">
    <name type="scientific">Streptomyces silvensis</name>
    <dbReference type="NCBI Taxonomy" id="1765722"/>
    <lineage>
        <taxon>Bacteria</taxon>
        <taxon>Bacillati</taxon>
        <taxon>Actinomycetota</taxon>
        <taxon>Actinomycetes</taxon>
        <taxon>Kitasatosporales</taxon>
        <taxon>Streptomycetaceae</taxon>
        <taxon>Streptomyces</taxon>
    </lineage>
</organism>
<evidence type="ECO:0000313" key="2">
    <source>
        <dbReference type="EMBL" id="KUF17780.1"/>
    </source>
</evidence>
<comment type="caution">
    <text evidence="2">The sequence shown here is derived from an EMBL/GenBank/DDBJ whole genome shotgun (WGS) entry which is preliminary data.</text>
</comment>
<dbReference type="Pfam" id="PF04149">
    <property type="entry name" value="DUF397"/>
    <property type="match status" value="3"/>
</dbReference>
<evidence type="ECO:0000313" key="3">
    <source>
        <dbReference type="Proteomes" id="UP000054804"/>
    </source>
</evidence>
<name>A0A0W7X4P2_9ACTN</name>
<reference evidence="2 3" key="1">
    <citation type="submission" date="2015-12" db="EMBL/GenBank/DDBJ databases">
        <title>Draft genome sequence of Streptomyces silvensis ATCC 53525, a producer of novel hormone antagonists.</title>
        <authorList>
            <person name="Johnston C.W."/>
            <person name="Li Y."/>
            <person name="Magarvey N.A."/>
        </authorList>
    </citation>
    <scope>NUCLEOTIDE SEQUENCE [LARGE SCALE GENOMIC DNA]</scope>
    <source>
        <strain evidence="2 3">ATCC 53525</strain>
    </source>
</reference>
<keyword evidence="3" id="KW-1185">Reference proteome</keyword>